<dbReference type="Proteomes" id="UP001589818">
    <property type="component" value="Unassembled WGS sequence"/>
</dbReference>
<proteinExistence type="inferred from homology"/>
<dbReference type="InterPro" id="IPR013022">
    <property type="entry name" value="Xyl_isomerase-like_TIM-brl"/>
</dbReference>
<keyword evidence="1 3" id="KW-0413">Isomerase</keyword>
<dbReference type="Gene3D" id="3.20.20.150">
    <property type="entry name" value="Divalent-metal-dependent TIM barrel enzymes"/>
    <property type="match status" value="1"/>
</dbReference>
<name>A0ABV6J5R1_9BACL</name>
<evidence type="ECO:0000313" key="4">
    <source>
        <dbReference type="Proteomes" id="UP001589818"/>
    </source>
</evidence>
<dbReference type="InterPro" id="IPR036237">
    <property type="entry name" value="Xyl_isomerase-like_sf"/>
</dbReference>
<dbReference type="InterPro" id="IPR026040">
    <property type="entry name" value="HyI-like"/>
</dbReference>
<accession>A0ABV6J5R1</accession>
<keyword evidence="4" id="KW-1185">Reference proteome</keyword>
<dbReference type="SUPFAM" id="SSF51658">
    <property type="entry name" value="Xylose isomerase-like"/>
    <property type="match status" value="1"/>
</dbReference>
<gene>
    <name evidence="3" type="ORF">ACFFJ8_07495</name>
</gene>
<dbReference type="GO" id="GO:0016853">
    <property type="term" value="F:isomerase activity"/>
    <property type="evidence" value="ECO:0007669"/>
    <property type="project" value="UniProtKB-KW"/>
</dbReference>
<dbReference type="PIRSF" id="PIRSF006241">
    <property type="entry name" value="HyI"/>
    <property type="match status" value="1"/>
</dbReference>
<dbReference type="InterPro" id="IPR050312">
    <property type="entry name" value="IolE/XylAMocC-like"/>
</dbReference>
<dbReference type="PANTHER" id="PTHR12110">
    <property type="entry name" value="HYDROXYPYRUVATE ISOMERASE"/>
    <property type="match status" value="1"/>
</dbReference>
<feature type="domain" description="Xylose isomerase-like TIM barrel" evidence="2">
    <location>
        <begin position="26"/>
        <end position="245"/>
    </location>
</feature>
<evidence type="ECO:0000256" key="1">
    <source>
        <dbReference type="PIRNR" id="PIRNR006241"/>
    </source>
</evidence>
<dbReference type="Pfam" id="PF01261">
    <property type="entry name" value="AP_endonuc_2"/>
    <property type="match status" value="1"/>
</dbReference>
<protein>
    <submittedName>
        <fullName evidence="3">Sugar phosphate isomerase/epimerase family protein</fullName>
    </submittedName>
</protein>
<evidence type="ECO:0000313" key="3">
    <source>
        <dbReference type="EMBL" id="MFC0391220.1"/>
    </source>
</evidence>
<comment type="similarity">
    <text evidence="1">Belongs to the hyi family.</text>
</comment>
<evidence type="ECO:0000259" key="2">
    <source>
        <dbReference type="Pfam" id="PF01261"/>
    </source>
</evidence>
<dbReference type="EMBL" id="JBHLVF010000010">
    <property type="protein sequence ID" value="MFC0391220.1"/>
    <property type="molecule type" value="Genomic_DNA"/>
</dbReference>
<sequence>MGSEIGMFSYSATQWIFGKEELEASFERLRKFGYDGIELAGEPGSTDLGKVRRLMNESGLACTSICGIYSADRDLSHHDPATRTAAVQYVKDCVDMAAVLGAKIVIVVPTSVGRTSPLTSSGQEWKLAVDSLRHAGAYAASKDVYLAIEALNRFETYLVNRLESAKQLAEQVNHPHVGIMADLFHMNIEERDHVQALRQIASRLVHVHIADNTREAAGLGQTDFTEVIRALIEIGYRGALTMEFLPPVSNPYLAAASIGSNAVFDDYARQSIGHLKEIVSNLTE</sequence>
<organism evidence="3 4">
    <name type="scientific">Paenibacillus mendelii</name>
    <dbReference type="NCBI Taxonomy" id="206163"/>
    <lineage>
        <taxon>Bacteria</taxon>
        <taxon>Bacillati</taxon>
        <taxon>Bacillota</taxon>
        <taxon>Bacilli</taxon>
        <taxon>Bacillales</taxon>
        <taxon>Paenibacillaceae</taxon>
        <taxon>Paenibacillus</taxon>
    </lineage>
</organism>
<dbReference type="RefSeq" id="WP_204818130.1">
    <property type="nucleotide sequence ID" value="NZ_JANHOF010000004.1"/>
</dbReference>
<comment type="caution">
    <text evidence="3">The sequence shown here is derived from an EMBL/GenBank/DDBJ whole genome shotgun (WGS) entry which is preliminary data.</text>
</comment>
<reference evidence="3 4" key="1">
    <citation type="submission" date="2024-09" db="EMBL/GenBank/DDBJ databases">
        <authorList>
            <person name="Sun Q."/>
            <person name="Mori K."/>
        </authorList>
    </citation>
    <scope>NUCLEOTIDE SEQUENCE [LARGE SCALE GENOMIC DNA]</scope>
    <source>
        <strain evidence="3 4">CCM 4839</strain>
    </source>
</reference>